<reference evidence="4" key="1">
    <citation type="submission" date="2016-11" db="EMBL/GenBank/DDBJ databases">
        <authorList>
            <person name="Varghese N."/>
            <person name="Submissions S."/>
        </authorList>
    </citation>
    <scope>NUCLEOTIDE SEQUENCE [LARGE SCALE GENOMIC DNA]</scope>
    <source>
        <strain evidence="4">DSM 17963</strain>
    </source>
</reference>
<keyword evidence="1" id="KW-1133">Transmembrane helix</keyword>
<keyword evidence="1" id="KW-0472">Membrane</keyword>
<dbReference type="AlphaFoldDB" id="A0A1M5L030"/>
<dbReference type="STRING" id="370979.SAMN05443663_103230"/>
<dbReference type="RefSeq" id="WP_073415355.1">
    <property type="nucleotide sequence ID" value="NZ_FQWC01000003.1"/>
</dbReference>
<feature type="chain" id="PRO_5012544902" evidence="2">
    <location>
        <begin position="20"/>
        <end position="487"/>
    </location>
</feature>
<feature type="signal peptide" evidence="2">
    <location>
        <begin position="1"/>
        <end position="19"/>
    </location>
</feature>
<evidence type="ECO:0000313" key="4">
    <source>
        <dbReference type="Proteomes" id="UP000184071"/>
    </source>
</evidence>
<evidence type="ECO:0000313" key="3">
    <source>
        <dbReference type="EMBL" id="SHG58315.1"/>
    </source>
</evidence>
<dbReference type="Proteomes" id="UP000184071">
    <property type="component" value="Unassembled WGS sequence"/>
</dbReference>
<keyword evidence="2" id="KW-0732">Signal</keyword>
<keyword evidence="4" id="KW-1185">Reference proteome</keyword>
<organism evidence="3 4">
    <name type="scientific">Flavobacterium defluvii</name>
    <dbReference type="NCBI Taxonomy" id="370979"/>
    <lineage>
        <taxon>Bacteria</taxon>
        <taxon>Pseudomonadati</taxon>
        <taxon>Bacteroidota</taxon>
        <taxon>Flavobacteriia</taxon>
        <taxon>Flavobacteriales</taxon>
        <taxon>Flavobacteriaceae</taxon>
        <taxon>Flavobacterium</taxon>
    </lineage>
</organism>
<keyword evidence="1" id="KW-0812">Transmembrane</keyword>
<evidence type="ECO:0000256" key="1">
    <source>
        <dbReference type="SAM" id="Phobius"/>
    </source>
</evidence>
<accession>A0A1M5L030</accession>
<dbReference type="OrthoDB" id="912496at2"/>
<protein>
    <submittedName>
        <fullName evidence="3">Uncharacterized protein</fullName>
    </submittedName>
</protein>
<name>A0A1M5L030_9FLAO</name>
<evidence type="ECO:0000256" key="2">
    <source>
        <dbReference type="SAM" id="SignalP"/>
    </source>
</evidence>
<proteinExistence type="predicted"/>
<sequence>MFKKLLLAFLFLNSFISFSQDLVNYTPIELKRNRDVFQIINNDNKEVTLFVSDKVKVKALLLNEKMQIIDSMSTERPNKKKYDEMIGYNSTNSNARLFWSSSDRTFILSQFYDFKTQKITTQELTLVVKNEKVLQDFSSKNKFYILTVVKDSNTLKLHVFDQDGDHETKTIDLSNFRFYKKDYTKTNLYGIFEENLLPFEAPFSLQSIHPENLTSIADGAKKRKCYFSDNQITITLDANPSYTQALMIDLENFTVSEKIIKKPVILTQMDNMSVNSNSFYFDNKFYQIKSSADELFFTISDLEGNSIKEFHITGETPIDFKNSVIYQEGGDFGGKRILEKSSQFIRKVNNLNSGISCYHIGENTLITLGSVSEIKQIGSPVFMGAGVAGIAASAIAGGLAGYYNYNATMNSFNSYANRKVVKIECLFDKDNNHVQGELQSLAFDKIRTFFDDNTDVSSKTLFKFESAYYLGYYDNKTKEYIIRKFVD</sequence>
<dbReference type="EMBL" id="FQWC01000003">
    <property type="protein sequence ID" value="SHG58315.1"/>
    <property type="molecule type" value="Genomic_DNA"/>
</dbReference>
<gene>
    <name evidence="3" type="ORF">SAMN05443663_103230</name>
</gene>
<feature type="transmembrane region" description="Helical" evidence="1">
    <location>
        <begin position="381"/>
        <end position="403"/>
    </location>
</feature>